<evidence type="ECO:0000313" key="2">
    <source>
        <dbReference type="EMBL" id="GAA5045108.1"/>
    </source>
</evidence>
<evidence type="ECO:0000256" key="1">
    <source>
        <dbReference type="SAM" id="Phobius"/>
    </source>
</evidence>
<comment type="caution">
    <text evidence="2">The sequence shown here is derived from an EMBL/GenBank/DDBJ whole genome shotgun (WGS) entry which is preliminary data.</text>
</comment>
<name>A0ABP9JXI7_9NOCA</name>
<feature type="transmembrane region" description="Helical" evidence="1">
    <location>
        <begin position="39"/>
        <end position="61"/>
    </location>
</feature>
<proteinExistence type="predicted"/>
<sequence>MIGLFVGFVLGVYLSEFQRLRLGAPAWRATVHAIKGVGLSMIIELLGALLAIGVWVLGAVLA</sequence>
<keyword evidence="1" id="KW-0472">Membrane</keyword>
<dbReference type="Pfam" id="PF04306">
    <property type="entry name" value="DUF456"/>
    <property type="match status" value="1"/>
</dbReference>
<dbReference type="InterPro" id="IPR007403">
    <property type="entry name" value="DUF456"/>
</dbReference>
<keyword evidence="3" id="KW-1185">Reference proteome</keyword>
<gene>
    <name evidence="2" type="ORF">GCM10023318_08820</name>
</gene>
<accession>A0ABP9JXI7</accession>
<reference evidence="3" key="1">
    <citation type="journal article" date="2019" name="Int. J. Syst. Evol. Microbiol.">
        <title>The Global Catalogue of Microorganisms (GCM) 10K type strain sequencing project: providing services to taxonomists for standard genome sequencing and annotation.</title>
        <authorList>
            <consortium name="The Broad Institute Genomics Platform"/>
            <consortium name="The Broad Institute Genome Sequencing Center for Infectious Disease"/>
            <person name="Wu L."/>
            <person name="Ma J."/>
        </authorList>
    </citation>
    <scope>NUCLEOTIDE SEQUENCE [LARGE SCALE GENOMIC DNA]</scope>
    <source>
        <strain evidence="3">JCM 18298</strain>
    </source>
</reference>
<evidence type="ECO:0000313" key="3">
    <source>
        <dbReference type="Proteomes" id="UP001500603"/>
    </source>
</evidence>
<dbReference type="EMBL" id="BAABJM010000001">
    <property type="protein sequence ID" value="GAA5045108.1"/>
    <property type="molecule type" value="Genomic_DNA"/>
</dbReference>
<evidence type="ECO:0008006" key="4">
    <source>
        <dbReference type="Google" id="ProtNLM"/>
    </source>
</evidence>
<dbReference type="Proteomes" id="UP001500603">
    <property type="component" value="Unassembled WGS sequence"/>
</dbReference>
<organism evidence="2 3">
    <name type="scientific">Nocardia callitridis</name>
    <dbReference type="NCBI Taxonomy" id="648753"/>
    <lineage>
        <taxon>Bacteria</taxon>
        <taxon>Bacillati</taxon>
        <taxon>Actinomycetota</taxon>
        <taxon>Actinomycetes</taxon>
        <taxon>Mycobacteriales</taxon>
        <taxon>Nocardiaceae</taxon>
        <taxon>Nocardia</taxon>
    </lineage>
</organism>
<protein>
    <recommendedName>
        <fullName evidence="4">DUF4190 domain-containing protein</fullName>
    </recommendedName>
</protein>
<keyword evidence="1" id="KW-0812">Transmembrane</keyword>
<keyword evidence="1" id="KW-1133">Transmembrane helix</keyword>